<dbReference type="InParanoid" id="A0A6M4HCV7"/>
<proteinExistence type="inferred from homology"/>
<evidence type="ECO:0000256" key="3">
    <source>
        <dbReference type="ARBA" id="ARBA00022980"/>
    </source>
</evidence>
<dbReference type="Gene3D" id="6.10.250.290">
    <property type="match status" value="1"/>
</dbReference>
<comment type="subunit">
    <text evidence="6">Part of the ribosomal stalk of the 50S ribosomal subunit. The N-terminus interacts with L11 and the large rRNA to form the base of the stalk. The C-terminus forms an elongated spine to which L12 dimers bind in a sequential fashion forming a multimeric L10(L12)X complex.</text>
</comment>
<evidence type="ECO:0000256" key="1">
    <source>
        <dbReference type="ARBA" id="ARBA00002633"/>
    </source>
</evidence>
<dbReference type="InterPro" id="IPR047865">
    <property type="entry name" value="Ribosomal_uL10_bac_type"/>
</dbReference>
<keyword evidence="4 6" id="KW-0687">Ribonucleoprotein</keyword>
<keyword evidence="6" id="KW-0699">rRNA-binding</keyword>
<gene>
    <name evidence="6 7" type="primary">rplJ</name>
    <name evidence="7" type="ORF">DSM104440_03183</name>
</gene>
<dbReference type="GO" id="GO:0006412">
    <property type="term" value="P:translation"/>
    <property type="evidence" value="ECO:0007669"/>
    <property type="project" value="UniProtKB-UniRule"/>
</dbReference>
<protein>
    <recommendedName>
        <fullName evidence="5 6">Large ribosomal subunit protein uL10</fullName>
    </recommendedName>
</protein>
<dbReference type="EMBL" id="CP053073">
    <property type="protein sequence ID" value="QJR16354.1"/>
    <property type="molecule type" value="Genomic_DNA"/>
</dbReference>
<evidence type="ECO:0000256" key="5">
    <source>
        <dbReference type="ARBA" id="ARBA00035202"/>
    </source>
</evidence>
<comment type="function">
    <text evidence="1 6">Forms part of the ribosomal stalk, playing a central role in the interaction of the ribosome with GTP-bound translation factors.</text>
</comment>
<evidence type="ECO:0000256" key="2">
    <source>
        <dbReference type="ARBA" id="ARBA00008889"/>
    </source>
</evidence>
<dbReference type="CDD" id="cd05797">
    <property type="entry name" value="Ribosomal_L10"/>
    <property type="match status" value="1"/>
</dbReference>
<keyword evidence="3 6" id="KW-0689">Ribosomal protein</keyword>
<dbReference type="Proteomes" id="UP000503096">
    <property type="component" value="Chromosome"/>
</dbReference>
<keyword evidence="6" id="KW-0694">RNA-binding</keyword>
<dbReference type="InterPro" id="IPR043141">
    <property type="entry name" value="Ribosomal_uL10-like_sf"/>
</dbReference>
<evidence type="ECO:0000313" key="8">
    <source>
        <dbReference type="Proteomes" id="UP000503096"/>
    </source>
</evidence>
<dbReference type="GO" id="GO:1990904">
    <property type="term" value="C:ribonucleoprotein complex"/>
    <property type="evidence" value="ECO:0007669"/>
    <property type="project" value="UniProtKB-KW"/>
</dbReference>
<evidence type="ECO:0000256" key="4">
    <source>
        <dbReference type="ARBA" id="ARBA00023274"/>
    </source>
</evidence>
<comment type="similarity">
    <text evidence="2 6">Belongs to the universal ribosomal protein uL10 family.</text>
</comment>
<dbReference type="NCBIfam" id="NF000955">
    <property type="entry name" value="PRK00099.1-1"/>
    <property type="match status" value="1"/>
</dbReference>
<dbReference type="Gene3D" id="3.30.70.1730">
    <property type="match status" value="1"/>
</dbReference>
<dbReference type="GO" id="GO:0005840">
    <property type="term" value="C:ribosome"/>
    <property type="evidence" value="ECO:0007669"/>
    <property type="project" value="UniProtKB-KW"/>
</dbReference>
<dbReference type="PANTHER" id="PTHR11560">
    <property type="entry name" value="39S RIBOSOMAL PROTEIN L10, MITOCHONDRIAL"/>
    <property type="match status" value="1"/>
</dbReference>
<reference evidence="7 8" key="1">
    <citation type="submission" date="2020-04" db="EMBL/GenBank/DDBJ databases">
        <title>Usitatibacter rugosus gen. nov., sp. nov. and Usitatibacter palustris sp. nov., novel members of Usitatibacteraceae fam. nov. within the order Nitrosomonadales isolated from soil.</title>
        <authorList>
            <person name="Huber K.J."/>
            <person name="Neumann-Schaal M."/>
            <person name="Geppert A."/>
            <person name="Luckner M."/>
            <person name="Wanner G."/>
            <person name="Overmann J."/>
        </authorList>
    </citation>
    <scope>NUCLEOTIDE SEQUENCE [LARGE SCALE GENOMIC DNA]</scope>
    <source>
        <strain evidence="7 8">Swamp67</strain>
    </source>
</reference>
<organism evidence="7 8">
    <name type="scientific">Usitatibacter palustris</name>
    <dbReference type="NCBI Taxonomy" id="2732487"/>
    <lineage>
        <taxon>Bacteria</taxon>
        <taxon>Pseudomonadati</taxon>
        <taxon>Pseudomonadota</taxon>
        <taxon>Betaproteobacteria</taxon>
        <taxon>Nitrosomonadales</taxon>
        <taxon>Usitatibacteraceae</taxon>
        <taxon>Usitatibacter</taxon>
    </lineage>
</organism>
<dbReference type="FunCoup" id="A0A6M4HCV7">
    <property type="interactions" value="633"/>
</dbReference>
<dbReference type="AlphaFoldDB" id="A0A6M4HCV7"/>
<evidence type="ECO:0000313" key="7">
    <source>
        <dbReference type="EMBL" id="QJR16354.1"/>
    </source>
</evidence>
<dbReference type="RefSeq" id="WP_171164385.1">
    <property type="nucleotide sequence ID" value="NZ_CP053073.1"/>
</dbReference>
<keyword evidence="8" id="KW-1185">Reference proteome</keyword>
<dbReference type="HAMAP" id="MF_00362">
    <property type="entry name" value="Ribosomal_uL10"/>
    <property type="match status" value="1"/>
</dbReference>
<evidence type="ECO:0000256" key="6">
    <source>
        <dbReference type="HAMAP-Rule" id="MF_00362"/>
    </source>
</evidence>
<sequence length="176" mass="18931">MSLNLEEKKEVVAEVSARIAKAQAIVLAEYRGLPVENVTQLRAQARASGVYLRVLKNTLARRAVQGTPFEKLAEKMVGPLAYGISDDPVAAAKVLHTYAKTNDKLVIKAGAMPGYVMTAKEVGSLATMPSRDELLAKLLGTMQAPVAKFVQTLNQVPGKFVRTLAAVRDQKEKAAA</sequence>
<accession>A0A6M4HCV7</accession>
<name>A0A6M4HCV7_9PROT</name>
<dbReference type="Pfam" id="PF00466">
    <property type="entry name" value="Ribosomal_L10"/>
    <property type="match status" value="1"/>
</dbReference>
<dbReference type="GO" id="GO:0070180">
    <property type="term" value="F:large ribosomal subunit rRNA binding"/>
    <property type="evidence" value="ECO:0007669"/>
    <property type="project" value="UniProtKB-UniRule"/>
</dbReference>
<dbReference type="InterPro" id="IPR022973">
    <property type="entry name" value="Ribosomal_uL10_bac"/>
</dbReference>
<dbReference type="SUPFAM" id="SSF160369">
    <property type="entry name" value="Ribosomal protein L10-like"/>
    <property type="match status" value="1"/>
</dbReference>
<dbReference type="InterPro" id="IPR001790">
    <property type="entry name" value="Ribosomal_uL10"/>
</dbReference>
<dbReference type="KEGG" id="upl:DSM104440_03183"/>